<reference evidence="2 3" key="1">
    <citation type="journal article" date="2020" name="Nature">
        <title>Six reference-quality genomes reveal evolution of bat adaptations.</title>
        <authorList>
            <person name="Jebb D."/>
            <person name="Huang Z."/>
            <person name="Pippel M."/>
            <person name="Hughes G.M."/>
            <person name="Lavrichenko K."/>
            <person name="Devanna P."/>
            <person name="Winkler S."/>
            <person name="Jermiin L.S."/>
            <person name="Skirmuntt E.C."/>
            <person name="Katzourakis A."/>
            <person name="Burkitt-Gray L."/>
            <person name="Ray D.A."/>
            <person name="Sullivan K.A.M."/>
            <person name="Roscito J.G."/>
            <person name="Kirilenko B.M."/>
            <person name="Davalos L.M."/>
            <person name="Corthals A.P."/>
            <person name="Power M.L."/>
            <person name="Jones G."/>
            <person name="Ransome R.D."/>
            <person name="Dechmann D.K.N."/>
            <person name="Locatelli A.G."/>
            <person name="Puechmaille S.J."/>
            <person name="Fedrigo O."/>
            <person name="Jarvis E.D."/>
            <person name="Hiller M."/>
            <person name="Vernes S.C."/>
            <person name="Myers E.W."/>
            <person name="Teeling E.C."/>
        </authorList>
    </citation>
    <scope>NUCLEOTIDE SEQUENCE [LARGE SCALE GENOMIC DNA]</scope>
    <source>
        <strain evidence="2">Bat1K_MPI-CBG_1</strain>
    </source>
</reference>
<dbReference type="Proteomes" id="UP000664940">
    <property type="component" value="Unassembled WGS sequence"/>
</dbReference>
<feature type="region of interest" description="Disordered" evidence="1">
    <location>
        <begin position="84"/>
        <end position="109"/>
    </location>
</feature>
<dbReference type="EMBL" id="JABVXQ010000008">
    <property type="protein sequence ID" value="KAF6094821.1"/>
    <property type="molecule type" value="Genomic_DNA"/>
</dbReference>
<evidence type="ECO:0000256" key="1">
    <source>
        <dbReference type="SAM" id="MobiDB-lite"/>
    </source>
</evidence>
<feature type="compositionally biased region" description="Basic and acidic residues" evidence="1">
    <location>
        <begin position="177"/>
        <end position="192"/>
    </location>
</feature>
<organism evidence="2 3">
    <name type="scientific">Phyllostomus discolor</name>
    <name type="common">pale spear-nosed bat</name>
    <dbReference type="NCBI Taxonomy" id="89673"/>
    <lineage>
        <taxon>Eukaryota</taxon>
        <taxon>Metazoa</taxon>
        <taxon>Chordata</taxon>
        <taxon>Craniata</taxon>
        <taxon>Vertebrata</taxon>
        <taxon>Euteleostomi</taxon>
        <taxon>Mammalia</taxon>
        <taxon>Eutheria</taxon>
        <taxon>Laurasiatheria</taxon>
        <taxon>Chiroptera</taxon>
        <taxon>Yangochiroptera</taxon>
        <taxon>Phyllostomidae</taxon>
        <taxon>Phyllostominae</taxon>
        <taxon>Phyllostomus</taxon>
    </lineage>
</organism>
<evidence type="ECO:0000313" key="2">
    <source>
        <dbReference type="EMBL" id="KAF6094821.1"/>
    </source>
</evidence>
<name>A0A834DW14_9CHIR</name>
<sequence length="224" mass="24157">MPRVNHPGDVRAATLMHCGRAAQGRAFRAAAAAPVLSPALFWTPDSVSRCRPPSLFFSSSRPPFMGKIPNAGGRGLHLGEETALGEARTDREATSWGLGPDSSLPASQKKSQTLIVRSELASLTPPPPGCWGEGRSGEGGGEVWWGLGTRRKFLRSLFLQGANAVGFSLKVENQRWSEDVTPRPHDGRKTLDKLPGARRKLEKPDHTKWTLVSQPPVALSPGID</sequence>
<gene>
    <name evidence="2" type="ORF">HJG60_011911</name>
</gene>
<protein>
    <submittedName>
        <fullName evidence="2">Uncharacterized protein</fullName>
    </submittedName>
</protein>
<evidence type="ECO:0000313" key="3">
    <source>
        <dbReference type="Proteomes" id="UP000664940"/>
    </source>
</evidence>
<accession>A0A834DW14</accession>
<proteinExistence type="predicted"/>
<feature type="region of interest" description="Disordered" evidence="1">
    <location>
        <begin position="177"/>
        <end position="224"/>
    </location>
</feature>
<comment type="caution">
    <text evidence="2">The sequence shown here is derived from an EMBL/GenBank/DDBJ whole genome shotgun (WGS) entry which is preliminary data.</text>
</comment>
<dbReference type="AlphaFoldDB" id="A0A834DW14"/>